<dbReference type="HAMAP" id="MF_00022">
    <property type="entry name" value="Glu_tRNA_synth_type1"/>
    <property type="match status" value="1"/>
</dbReference>
<dbReference type="STRING" id="1802206.A3D35_03245"/>
<keyword evidence="2 8" id="KW-0963">Cytoplasm</keyword>
<dbReference type="GO" id="GO:0008270">
    <property type="term" value="F:zinc ion binding"/>
    <property type="evidence" value="ECO:0007669"/>
    <property type="project" value="InterPro"/>
</dbReference>
<feature type="short sequence motif" description="'KMSKS' region" evidence="8">
    <location>
        <begin position="259"/>
        <end position="263"/>
    </location>
</feature>
<comment type="function">
    <text evidence="8">Catalyzes the attachment of glutamate to tRNA(Glu) in a two-step reaction: glutamate is first activated by ATP to form Glu-AMP and then transferred to the acceptor end of tRNA(Glu).</text>
</comment>
<dbReference type="GO" id="GO:0000049">
    <property type="term" value="F:tRNA binding"/>
    <property type="evidence" value="ECO:0007669"/>
    <property type="project" value="InterPro"/>
</dbReference>
<dbReference type="Gene3D" id="1.10.8.70">
    <property type="entry name" value="Glutamate-tRNA synthetase, class I, anticodon-binding domain 1"/>
    <property type="match status" value="1"/>
</dbReference>
<dbReference type="FunFam" id="3.40.50.620:FF:000045">
    <property type="entry name" value="Glutamate--tRNA ligase, mitochondrial"/>
    <property type="match status" value="1"/>
</dbReference>
<accession>A0A1G2I365</accession>
<feature type="domain" description="Glutamyl/glutaminyl-tRNA synthetase class Ib catalytic" evidence="9">
    <location>
        <begin position="12"/>
        <end position="336"/>
    </location>
</feature>
<evidence type="ECO:0000256" key="4">
    <source>
        <dbReference type="ARBA" id="ARBA00022741"/>
    </source>
</evidence>
<dbReference type="Proteomes" id="UP000176421">
    <property type="component" value="Unassembled WGS sequence"/>
</dbReference>
<evidence type="ECO:0000256" key="8">
    <source>
        <dbReference type="HAMAP-Rule" id="MF_00022"/>
    </source>
</evidence>
<dbReference type="PANTHER" id="PTHR43311">
    <property type="entry name" value="GLUTAMATE--TRNA LIGASE"/>
    <property type="match status" value="1"/>
</dbReference>
<dbReference type="NCBIfam" id="TIGR00464">
    <property type="entry name" value="gltX_bact"/>
    <property type="match status" value="1"/>
</dbReference>
<dbReference type="InterPro" id="IPR033910">
    <property type="entry name" value="GluRS_core"/>
</dbReference>
<dbReference type="SUPFAM" id="SSF52374">
    <property type="entry name" value="Nucleotidylyl transferase"/>
    <property type="match status" value="1"/>
</dbReference>
<evidence type="ECO:0000256" key="6">
    <source>
        <dbReference type="ARBA" id="ARBA00022917"/>
    </source>
</evidence>
<comment type="caution">
    <text evidence="11">The sequence shown here is derived from an EMBL/GenBank/DDBJ whole genome shotgun (WGS) entry which is preliminary data.</text>
</comment>
<proteinExistence type="inferred from homology"/>
<dbReference type="Gene3D" id="1.10.10.350">
    <property type="match status" value="1"/>
</dbReference>
<comment type="caution">
    <text evidence="8">Lacks conserved residue(s) required for the propagation of feature annotation.</text>
</comment>
<keyword evidence="6 8" id="KW-0648">Protein biosynthesis</keyword>
<feature type="domain" description="Aminoacyl-tRNA synthetase class I anticodon-binding" evidence="10">
    <location>
        <begin position="350"/>
        <end position="501"/>
    </location>
</feature>
<dbReference type="EMBL" id="MHOS01000013">
    <property type="protein sequence ID" value="OGZ69195.1"/>
    <property type="molecule type" value="Genomic_DNA"/>
</dbReference>
<keyword evidence="5 8" id="KW-0067">ATP-binding</keyword>
<reference evidence="11 12" key="1">
    <citation type="journal article" date="2016" name="Nat. Commun.">
        <title>Thousands of microbial genomes shed light on interconnected biogeochemical processes in an aquifer system.</title>
        <authorList>
            <person name="Anantharaman K."/>
            <person name="Brown C.T."/>
            <person name="Hug L.A."/>
            <person name="Sharon I."/>
            <person name="Castelle C.J."/>
            <person name="Probst A.J."/>
            <person name="Thomas B.C."/>
            <person name="Singh A."/>
            <person name="Wilkins M.J."/>
            <person name="Karaoz U."/>
            <person name="Brodie E.L."/>
            <person name="Williams K.H."/>
            <person name="Hubbard S.S."/>
            <person name="Banfield J.F."/>
        </authorList>
    </citation>
    <scope>NUCLEOTIDE SEQUENCE [LARGE SCALE GENOMIC DNA]</scope>
</reference>
<keyword evidence="7 8" id="KW-0030">Aminoacyl-tRNA synthetase</keyword>
<dbReference type="InterPro" id="IPR014729">
    <property type="entry name" value="Rossmann-like_a/b/a_fold"/>
</dbReference>
<evidence type="ECO:0000313" key="12">
    <source>
        <dbReference type="Proteomes" id="UP000176421"/>
    </source>
</evidence>
<dbReference type="Pfam" id="PF19269">
    <property type="entry name" value="Anticodon_2"/>
    <property type="match status" value="1"/>
</dbReference>
<dbReference type="InterPro" id="IPR004527">
    <property type="entry name" value="Glu-tRNA-ligase_bac/mito"/>
</dbReference>
<dbReference type="AlphaFoldDB" id="A0A1G2I365"/>
<dbReference type="InterPro" id="IPR000924">
    <property type="entry name" value="Glu/Gln-tRNA-synth"/>
</dbReference>
<dbReference type="InterPro" id="IPR049940">
    <property type="entry name" value="GluQ/Sye"/>
</dbReference>
<dbReference type="PRINTS" id="PR00987">
    <property type="entry name" value="TRNASYNTHGLU"/>
</dbReference>
<evidence type="ECO:0000256" key="1">
    <source>
        <dbReference type="ARBA" id="ARBA00007894"/>
    </source>
</evidence>
<evidence type="ECO:0000256" key="3">
    <source>
        <dbReference type="ARBA" id="ARBA00022598"/>
    </source>
</evidence>
<dbReference type="InterPro" id="IPR020058">
    <property type="entry name" value="Glu/Gln-tRNA-synth_Ib_cat-dom"/>
</dbReference>
<keyword evidence="4 8" id="KW-0547">Nucleotide-binding</keyword>
<organism evidence="11 12">
    <name type="scientific">Candidatus Staskawiczbacteria bacterium RIFCSPHIGHO2_02_FULL_34_9</name>
    <dbReference type="NCBI Taxonomy" id="1802206"/>
    <lineage>
        <taxon>Bacteria</taxon>
        <taxon>Candidatus Staskawicziibacteriota</taxon>
    </lineage>
</organism>
<evidence type="ECO:0000313" key="11">
    <source>
        <dbReference type="EMBL" id="OGZ69195.1"/>
    </source>
</evidence>
<evidence type="ECO:0000259" key="10">
    <source>
        <dbReference type="Pfam" id="PF19269"/>
    </source>
</evidence>
<dbReference type="InterPro" id="IPR045462">
    <property type="entry name" value="aa-tRNA-synth_I_cd-bd"/>
</dbReference>
<evidence type="ECO:0000256" key="7">
    <source>
        <dbReference type="ARBA" id="ARBA00023146"/>
    </source>
</evidence>
<evidence type="ECO:0000259" key="9">
    <source>
        <dbReference type="Pfam" id="PF00749"/>
    </source>
</evidence>
<dbReference type="PROSITE" id="PS00178">
    <property type="entry name" value="AA_TRNA_LIGASE_I"/>
    <property type="match status" value="1"/>
</dbReference>
<dbReference type="GO" id="GO:0005829">
    <property type="term" value="C:cytosol"/>
    <property type="evidence" value="ECO:0007669"/>
    <property type="project" value="TreeGrafter"/>
</dbReference>
<sequence length="504" mass="58180">MKKAVKKDISKKIRLRFPPSPTGNLHIGNARTILFNYLFAKKNGGKTILRIEDTDKERSKLEYVQNIIDELKWLGIEWDEGPDIDGKFGPYKQSQRIDIYKKYLEILLNDNKAYYCFCTADELAAKRQNQIEQGIAPKYDGKCRNLSKEEIDKNISESKKSVIRFKVESKKVKFTDLIRGEVEFDMGLIGDMVIAKDLETPLYHFAVVIDDYEMEISHIIRGEDHISNTPKQIILQEALDFYHPIYAHLPLMLNQDRSKMSKRAGDVAVIDYHQAGYLPEAMVNFIALIGWNPGIHSDYISGQTEQEIFSMKDLIESFSIEKVQKGGASFNTQKLDSINSFYIKEKPIKKLVELCKPYFKEGYENFSEKTLEKIVELHRTRMKKLSDITDMTDFFFNEKLNYNKGILSWKKAGESETKDALMYSEKIISSINKFTKENLEKVLLESATEFNKEKNYPEKDRGYLLWPLRVALSGKEASAGPFEIADILGKEKTLQRINNAIESL</sequence>
<dbReference type="InterPro" id="IPR020752">
    <property type="entry name" value="Glu-tRNA-synth_I_codon-bd_sub1"/>
</dbReference>
<evidence type="ECO:0000256" key="2">
    <source>
        <dbReference type="ARBA" id="ARBA00022490"/>
    </source>
</evidence>
<comment type="subunit">
    <text evidence="8">Monomer.</text>
</comment>
<dbReference type="EC" id="6.1.1.17" evidence="8"/>
<keyword evidence="3 8" id="KW-0436">Ligase</keyword>
<name>A0A1G2I365_9BACT</name>
<dbReference type="CDD" id="cd00808">
    <property type="entry name" value="GluRS_core"/>
    <property type="match status" value="1"/>
</dbReference>
<dbReference type="GO" id="GO:0006424">
    <property type="term" value="P:glutamyl-tRNA aminoacylation"/>
    <property type="evidence" value="ECO:0007669"/>
    <property type="project" value="UniProtKB-UniRule"/>
</dbReference>
<dbReference type="Pfam" id="PF00749">
    <property type="entry name" value="tRNA-synt_1c"/>
    <property type="match status" value="1"/>
</dbReference>
<dbReference type="GO" id="GO:0004818">
    <property type="term" value="F:glutamate-tRNA ligase activity"/>
    <property type="evidence" value="ECO:0007669"/>
    <property type="project" value="UniProtKB-UniRule"/>
</dbReference>
<comment type="catalytic activity">
    <reaction evidence="8">
        <text>tRNA(Glu) + L-glutamate + ATP = L-glutamyl-tRNA(Glu) + AMP + diphosphate</text>
        <dbReference type="Rhea" id="RHEA:23540"/>
        <dbReference type="Rhea" id="RHEA-COMP:9663"/>
        <dbReference type="Rhea" id="RHEA-COMP:9680"/>
        <dbReference type="ChEBI" id="CHEBI:29985"/>
        <dbReference type="ChEBI" id="CHEBI:30616"/>
        <dbReference type="ChEBI" id="CHEBI:33019"/>
        <dbReference type="ChEBI" id="CHEBI:78442"/>
        <dbReference type="ChEBI" id="CHEBI:78520"/>
        <dbReference type="ChEBI" id="CHEBI:456215"/>
        <dbReference type="EC" id="6.1.1.17"/>
    </reaction>
</comment>
<feature type="short sequence motif" description="'HIGH' region" evidence="8">
    <location>
        <begin position="19"/>
        <end position="29"/>
    </location>
</feature>
<feature type="binding site" evidence="8">
    <location>
        <position position="262"/>
    </location>
    <ligand>
        <name>ATP</name>
        <dbReference type="ChEBI" id="CHEBI:30616"/>
    </ligand>
</feature>
<dbReference type="PANTHER" id="PTHR43311:SF2">
    <property type="entry name" value="GLUTAMATE--TRNA LIGASE, MITOCHONDRIAL-RELATED"/>
    <property type="match status" value="1"/>
</dbReference>
<evidence type="ECO:0000256" key="5">
    <source>
        <dbReference type="ARBA" id="ARBA00022840"/>
    </source>
</evidence>
<gene>
    <name evidence="8" type="primary">gltX</name>
    <name evidence="11" type="ORF">A3D35_03245</name>
</gene>
<dbReference type="InterPro" id="IPR008925">
    <property type="entry name" value="aa_tRNA-synth_I_cd-bd_sf"/>
</dbReference>
<comment type="similarity">
    <text evidence="1 8">Belongs to the class-I aminoacyl-tRNA synthetase family. Glutamate--tRNA ligase type 1 subfamily.</text>
</comment>
<comment type="subcellular location">
    <subcellularLocation>
        <location evidence="8">Cytoplasm</location>
    </subcellularLocation>
</comment>
<dbReference type="InterPro" id="IPR001412">
    <property type="entry name" value="aa-tRNA-synth_I_CS"/>
</dbReference>
<dbReference type="SUPFAM" id="SSF48163">
    <property type="entry name" value="An anticodon-binding domain of class I aminoacyl-tRNA synthetases"/>
    <property type="match status" value="1"/>
</dbReference>
<dbReference type="Gene3D" id="3.40.50.620">
    <property type="entry name" value="HUPs"/>
    <property type="match status" value="1"/>
</dbReference>
<dbReference type="GO" id="GO:0005524">
    <property type="term" value="F:ATP binding"/>
    <property type="evidence" value="ECO:0007669"/>
    <property type="project" value="UniProtKB-UniRule"/>
</dbReference>
<dbReference type="InterPro" id="IPR020751">
    <property type="entry name" value="aa-tRNA-synth_I_codon-bd_sub2"/>
</dbReference>
<protein>
    <recommendedName>
        <fullName evidence="8">Glutamate--tRNA ligase</fullName>
        <ecNumber evidence="8">6.1.1.17</ecNumber>
    </recommendedName>
    <alternativeName>
        <fullName evidence="8">Glutamyl-tRNA synthetase</fullName>
        <shortName evidence="8">GluRS</shortName>
    </alternativeName>
</protein>